<proteinExistence type="predicted"/>
<dbReference type="SUPFAM" id="SSF53098">
    <property type="entry name" value="Ribonuclease H-like"/>
    <property type="match status" value="1"/>
</dbReference>
<keyword evidence="2" id="KW-0269">Exonuclease</keyword>
<name>A0A6J5SVC9_9CAUD</name>
<dbReference type="Gene3D" id="3.30.420.10">
    <property type="entry name" value="Ribonuclease H-like superfamily/Ribonuclease H"/>
    <property type="match status" value="1"/>
</dbReference>
<feature type="domain" description="Predicted 3'-5' exonuclease PolB-like" evidence="1">
    <location>
        <begin position="69"/>
        <end position="234"/>
    </location>
</feature>
<gene>
    <name evidence="2" type="ORF">UFOVP1604_302</name>
</gene>
<keyword evidence="2" id="KW-0540">Nuclease</keyword>
<dbReference type="Pfam" id="PF10108">
    <property type="entry name" value="DNA_pol_B_exo2"/>
    <property type="match status" value="1"/>
</dbReference>
<evidence type="ECO:0000259" key="1">
    <source>
        <dbReference type="Pfam" id="PF10108"/>
    </source>
</evidence>
<reference evidence="2" key="1">
    <citation type="submission" date="2020-05" db="EMBL/GenBank/DDBJ databases">
        <authorList>
            <person name="Chiriac C."/>
            <person name="Salcher M."/>
            <person name="Ghai R."/>
            <person name="Kavagutti S V."/>
        </authorList>
    </citation>
    <scope>NUCLEOTIDE SEQUENCE</scope>
</reference>
<dbReference type="InterPro" id="IPR012337">
    <property type="entry name" value="RNaseH-like_sf"/>
</dbReference>
<dbReference type="GO" id="GO:0004527">
    <property type="term" value="F:exonuclease activity"/>
    <property type="evidence" value="ECO:0007669"/>
    <property type="project" value="UniProtKB-KW"/>
</dbReference>
<evidence type="ECO:0000313" key="2">
    <source>
        <dbReference type="EMBL" id="CAB4219219.1"/>
    </source>
</evidence>
<dbReference type="InterPro" id="IPR036397">
    <property type="entry name" value="RNaseH_sf"/>
</dbReference>
<accession>A0A6J5SVC9</accession>
<dbReference type="EMBL" id="LR797474">
    <property type="protein sequence ID" value="CAB4219219.1"/>
    <property type="molecule type" value="Genomic_DNA"/>
</dbReference>
<protein>
    <submittedName>
        <fullName evidence="2">Predicted 3'-5' exonuclease, PolB-like</fullName>
    </submittedName>
</protein>
<sequence>MFDPHQLEKMLFFDIETAGSVNHADSLSTKMQELWSTKSDLLRNQLGAKYPDNKDKSDEDLFQMKAALHAEFGRVVCVSFGKMKFVDGVPTAQIVSYSGDDESEILRQSFKLMSALSKTGVKLTGHNVKRFDVPFLCKRAFILNIEPATPLQVWDKKPWETSIIDTSELWSFGAWQEGFTSLDLLATVLGIDSPKDAMKGDQVHENYWAGNVEGIKEYCQKDVITLIQVALKLSNLNQIEKSDIIIK</sequence>
<dbReference type="GO" id="GO:0003676">
    <property type="term" value="F:nucleic acid binding"/>
    <property type="evidence" value="ECO:0007669"/>
    <property type="project" value="InterPro"/>
</dbReference>
<organism evidence="2">
    <name type="scientific">uncultured Caudovirales phage</name>
    <dbReference type="NCBI Taxonomy" id="2100421"/>
    <lineage>
        <taxon>Viruses</taxon>
        <taxon>Duplodnaviria</taxon>
        <taxon>Heunggongvirae</taxon>
        <taxon>Uroviricota</taxon>
        <taxon>Caudoviricetes</taxon>
        <taxon>Peduoviridae</taxon>
        <taxon>Maltschvirus</taxon>
        <taxon>Maltschvirus maltsch</taxon>
    </lineage>
</organism>
<dbReference type="InterPro" id="IPR019288">
    <property type="entry name" value="3'-5'_exonuclease_PolB-like"/>
</dbReference>
<keyword evidence="2" id="KW-0378">Hydrolase</keyword>